<evidence type="ECO:0000313" key="4">
    <source>
        <dbReference type="Proteomes" id="UP001172055"/>
    </source>
</evidence>
<dbReference type="NCBIfam" id="NF037970">
    <property type="entry name" value="vanZ_1"/>
    <property type="match status" value="1"/>
</dbReference>
<evidence type="ECO:0000259" key="2">
    <source>
        <dbReference type="Pfam" id="PF04892"/>
    </source>
</evidence>
<proteinExistence type="predicted"/>
<protein>
    <submittedName>
        <fullName evidence="3">VanZ family protein</fullName>
    </submittedName>
</protein>
<feature type="transmembrane region" description="Helical" evidence="1">
    <location>
        <begin position="87"/>
        <end position="105"/>
    </location>
</feature>
<dbReference type="PANTHER" id="PTHR28008">
    <property type="entry name" value="DOMAIN PROTEIN, PUTATIVE (AFU_ORTHOLOGUE AFUA_3G10980)-RELATED"/>
    <property type="match status" value="1"/>
</dbReference>
<organism evidence="3 4">
    <name type="scientific">Planococcus shixiaomingii</name>
    <dbReference type="NCBI Taxonomy" id="3058393"/>
    <lineage>
        <taxon>Bacteria</taxon>
        <taxon>Bacillati</taxon>
        <taxon>Bacillota</taxon>
        <taxon>Bacilli</taxon>
        <taxon>Bacillales</taxon>
        <taxon>Caryophanaceae</taxon>
        <taxon>Planococcus</taxon>
    </lineage>
</organism>
<feature type="domain" description="VanZ-like" evidence="2">
    <location>
        <begin position="9"/>
        <end position="142"/>
    </location>
</feature>
<keyword evidence="1" id="KW-1133">Transmembrane helix</keyword>
<name>A0ABT8N1R0_9BACL</name>
<comment type="caution">
    <text evidence="3">The sequence shown here is derived from an EMBL/GenBank/DDBJ whole genome shotgun (WGS) entry which is preliminary data.</text>
</comment>
<evidence type="ECO:0000313" key="3">
    <source>
        <dbReference type="EMBL" id="MDN7241639.1"/>
    </source>
</evidence>
<evidence type="ECO:0000256" key="1">
    <source>
        <dbReference type="SAM" id="Phobius"/>
    </source>
</evidence>
<sequence length="162" mass="17983">MAKSKLFSWAAVILWMGVIFLFSNQPAVDSSELSSGITEFILTVAEKISPEASNHVDALHHVVRKNAHFLIYLILGVLKINALKKSGVRKIQSIVFALMICVLYAASDEFHQLFIPGRSGEVKDVLIDSAGAVAGIAIYLLLHKAREMKKHGKRWNDELSRI</sequence>
<feature type="transmembrane region" description="Helical" evidence="1">
    <location>
        <begin position="6"/>
        <end position="23"/>
    </location>
</feature>
<dbReference type="RefSeq" id="WP_301723234.1">
    <property type="nucleotide sequence ID" value="NZ_JAUJWV010000001.1"/>
</dbReference>
<dbReference type="InterPro" id="IPR006976">
    <property type="entry name" value="VanZ-like"/>
</dbReference>
<dbReference type="Proteomes" id="UP001172055">
    <property type="component" value="Unassembled WGS sequence"/>
</dbReference>
<accession>A0ABT8N1R0</accession>
<reference evidence="3 4" key="1">
    <citation type="submission" date="2023-06" db="EMBL/GenBank/DDBJ databases">
        <title>Novel species in genus Planococcus.</title>
        <authorList>
            <person name="Ning S."/>
        </authorList>
    </citation>
    <scope>NUCLEOTIDE SEQUENCE [LARGE SCALE GENOMIC DNA]</scope>
    <source>
        <strain evidence="3 4">N028</strain>
    </source>
</reference>
<keyword evidence="4" id="KW-1185">Reference proteome</keyword>
<feature type="transmembrane region" description="Helical" evidence="1">
    <location>
        <begin position="125"/>
        <end position="142"/>
    </location>
</feature>
<dbReference type="EMBL" id="JAUJWV010000001">
    <property type="protein sequence ID" value="MDN7241639.1"/>
    <property type="molecule type" value="Genomic_DNA"/>
</dbReference>
<keyword evidence="1" id="KW-0812">Transmembrane</keyword>
<dbReference type="Pfam" id="PF04892">
    <property type="entry name" value="VanZ"/>
    <property type="match status" value="1"/>
</dbReference>
<dbReference type="PANTHER" id="PTHR28008:SF1">
    <property type="entry name" value="DOMAIN PROTEIN, PUTATIVE (AFU_ORTHOLOGUE AFUA_3G10980)-RELATED"/>
    <property type="match status" value="1"/>
</dbReference>
<keyword evidence="1" id="KW-0472">Membrane</keyword>
<dbReference type="InterPro" id="IPR016747">
    <property type="entry name" value="Phosphotransbutyrylase"/>
</dbReference>
<dbReference type="PIRSF" id="PIRSF019083">
    <property type="entry name" value="UCP019083_VanZ"/>
    <property type="match status" value="1"/>
</dbReference>
<gene>
    <name evidence="3" type="ORF">QWY14_07530</name>
</gene>